<dbReference type="InterPro" id="IPR011009">
    <property type="entry name" value="Kinase-like_dom_sf"/>
</dbReference>
<keyword evidence="3" id="KW-0418">Kinase</keyword>
<dbReference type="PANTHER" id="PTHR24348:SF22">
    <property type="entry name" value="NON-SPECIFIC SERINE_THREONINE PROTEIN KINASE"/>
    <property type="match status" value="1"/>
</dbReference>
<name>A0ABR2IPI2_9EUKA</name>
<evidence type="ECO:0000259" key="6">
    <source>
        <dbReference type="PROSITE" id="PS50011"/>
    </source>
</evidence>
<gene>
    <name evidence="7" type="ORF">M9Y10_009831</name>
</gene>
<keyword evidence="4" id="KW-0067">ATP-binding</keyword>
<accession>A0ABR2IPI2</accession>
<feature type="compositionally biased region" description="Acidic residues" evidence="5">
    <location>
        <begin position="17"/>
        <end position="34"/>
    </location>
</feature>
<evidence type="ECO:0000256" key="4">
    <source>
        <dbReference type="ARBA" id="ARBA00022840"/>
    </source>
</evidence>
<keyword evidence="8" id="KW-1185">Reference proteome</keyword>
<keyword evidence="2" id="KW-0547">Nucleotide-binding</keyword>
<evidence type="ECO:0000313" key="7">
    <source>
        <dbReference type="EMBL" id="KAK8866863.1"/>
    </source>
</evidence>
<keyword evidence="1" id="KW-0808">Transferase</keyword>
<evidence type="ECO:0000256" key="1">
    <source>
        <dbReference type="ARBA" id="ARBA00022679"/>
    </source>
</evidence>
<dbReference type="Proteomes" id="UP001470230">
    <property type="component" value="Unassembled WGS sequence"/>
</dbReference>
<evidence type="ECO:0000256" key="2">
    <source>
        <dbReference type="ARBA" id="ARBA00022741"/>
    </source>
</evidence>
<feature type="compositionally biased region" description="Basic and acidic residues" evidence="5">
    <location>
        <begin position="327"/>
        <end position="337"/>
    </location>
</feature>
<dbReference type="InterPro" id="IPR000719">
    <property type="entry name" value="Prot_kinase_dom"/>
</dbReference>
<dbReference type="EMBL" id="JAPFFF010000015">
    <property type="protein sequence ID" value="KAK8866863.1"/>
    <property type="molecule type" value="Genomic_DNA"/>
</dbReference>
<dbReference type="SUPFAM" id="SSF56112">
    <property type="entry name" value="Protein kinase-like (PK-like)"/>
    <property type="match status" value="1"/>
</dbReference>
<dbReference type="PANTHER" id="PTHR24348">
    <property type="entry name" value="SERINE/THREONINE-PROTEIN KINASE UNC-51-RELATED"/>
    <property type="match status" value="1"/>
</dbReference>
<feature type="domain" description="Protein kinase" evidence="6">
    <location>
        <begin position="41"/>
        <end position="313"/>
    </location>
</feature>
<dbReference type="InterPro" id="IPR045269">
    <property type="entry name" value="Atg1-like"/>
</dbReference>
<proteinExistence type="predicted"/>
<organism evidence="7 8">
    <name type="scientific">Tritrichomonas musculus</name>
    <dbReference type="NCBI Taxonomy" id="1915356"/>
    <lineage>
        <taxon>Eukaryota</taxon>
        <taxon>Metamonada</taxon>
        <taxon>Parabasalia</taxon>
        <taxon>Tritrichomonadida</taxon>
        <taxon>Tritrichomonadidae</taxon>
        <taxon>Tritrichomonas</taxon>
    </lineage>
</organism>
<dbReference type="PROSITE" id="PS00108">
    <property type="entry name" value="PROTEIN_KINASE_ST"/>
    <property type="match status" value="1"/>
</dbReference>
<dbReference type="Gene3D" id="1.10.510.10">
    <property type="entry name" value="Transferase(Phosphotransferase) domain 1"/>
    <property type="match status" value="1"/>
</dbReference>
<dbReference type="PROSITE" id="PS50011">
    <property type="entry name" value="PROTEIN_KINASE_DOM"/>
    <property type="match status" value="1"/>
</dbReference>
<dbReference type="SMART" id="SM00220">
    <property type="entry name" value="S_TKc"/>
    <property type="match status" value="1"/>
</dbReference>
<evidence type="ECO:0000313" key="8">
    <source>
        <dbReference type="Proteomes" id="UP001470230"/>
    </source>
</evidence>
<comment type="caution">
    <text evidence="7">The sequence shown here is derived from an EMBL/GenBank/DDBJ whole genome shotgun (WGS) entry which is preliminary data.</text>
</comment>
<protein>
    <recommendedName>
        <fullName evidence="6">Protein kinase domain-containing protein</fullName>
    </recommendedName>
</protein>
<dbReference type="InterPro" id="IPR008271">
    <property type="entry name" value="Ser/Thr_kinase_AS"/>
</dbReference>
<reference evidence="7 8" key="1">
    <citation type="submission" date="2024-04" db="EMBL/GenBank/DDBJ databases">
        <title>Tritrichomonas musculus Genome.</title>
        <authorList>
            <person name="Alves-Ferreira E."/>
            <person name="Grigg M."/>
            <person name="Lorenzi H."/>
            <person name="Galac M."/>
        </authorList>
    </citation>
    <scope>NUCLEOTIDE SEQUENCE [LARGE SCALE GENOMIC DNA]</scope>
    <source>
        <strain evidence="7 8">EAF2021</strain>
    </source>
</reference>
<feature type="region of interest" description="Disordered" evidence="5">
    <location>
        <begin position="1"/>
        <end position="34"/>
    </location>
</feature>
<evidence type="ECO:0000256" key="5">
    <source>
        <dbReference type="SAM" id="MobiDB-lite"/>
    </source>
</evidence>
<feature type="compositionally biased region" description="Basic and acidic residues" evidence="5">
    <location>
        <begin position="1"/>
        <end position="16"/>
    </location>
</feature>
<evidence type="ECO:0000256" key="3">
    <source>
        <dbReference type="ARBA" id="ARBA00022777"/>
    </source>
</evidence>
<feature type="region of interest" description="Disordered" evidence="5">
    <location>
        <begin position="327"/>
        <end position="346"/>
    </location>
</feature>
<dbReference type="Pfam" id="PF00069">
    <property type="entry name" value="Pkinase"/>
    <property type="match status" value="1"/>
</dbReference>
<sequence>MDNQVEKNVESSNKEDFTEEECEEEEADDSSDDDMNTVYEWKFKQLIGKGSQSSVYLVVNTQTNQVGAAKVYQRSTLLRRSFEIETPLYISVVNEIKLMASLSHRYVLPLKEVVDDDVTKTLILFMPYAKYGDLQSYVDDNPGKISENMFSVFFYDIAEAMKFIHSKDVVHRDLKPENVLVLSEERCVLADFSVSATLESPDQKFNDSKGPPAYLAPEELNGDEYYPKPADVWSFGVAMYKCLFGYFPFNIDKGKGQSAASTIVLVTNLVNKEELIIPNNNYDPHAIELIQSTLQKDPSKRPTFEQILTNPWFDHSRSIDEKIIKEFEEEQKKKNEKSSTTNSENK</sequence>